<evidence type="ECO:0000313" key="4">
    <source>
        <dbReference type="Proteomes" id="UP001249851"/>
    </source>
</evidence>
<gene>
    <name evidence="3" type="ORF">P5673_030254</name>
</gene>
<accession>A0AAD9UTC6</accession>
<evidence type="ECO:0000313" key="3">
    <source>
        <dbReference type="EMBL" id="KAK2549274.1"/>
    </source>
</evidence>
<dbReference type="PROSITE" id="PS51412">
    <property type="entry name" value="MACPF_2"/>
    <property type="match status" value="1"/>
</dbReference>
<dbReference type="InterPro" id="IPR020864">
    <property type="entry name" value="MACPF"/>
</dbReference>
<keyword evidence="4" id="KW-1185">Reference proteome</keyword>
<reference evidence="3" key="1">
    <citation type="journal article" date="2023" name="G3 (Bethesda)">
        <title>Whole genome assembly and annotation of the endangered Caribbean coral Acropora cervicornis.</title>
        <authorList>
            <person name="Selwyn J.D."/>
            <person name="Vollmer S.V."/>
        </authorList>
    </citation>
    <scope>NUCLEOTIDE SEQUENCE</scope>
    <source>
        <strain evidence="3">K2</strain>
    </source>
</reference>
<dbReference type="AlphaFoldDB" id="A0AAD9UTC6"/>
<evidence type="ECO:0000259" key="2">
    <source>
        <dbReference type="PROSITE" id="PS51412"/>
    </source>
</evidence>
<comment type="caution">
    <text evidence="3">The sequence shown here is derived from an EMBL/GenBank/DDBJ whole genome shotgun (WGS) entry which is preliminary data.</text>
</comment>
<evidence type="ECO:0000256" key="1">
    <source>
        <dbReference type="SAM" id="MobiDB-lite"/>
    </source>
</evidence>
<feature type="domain" description="MACPF" evidence="2">
    <location>
        <begin position="181"/>
        <end position="500"/>
    </location>
</feature>
<reference evidence="3" key="2">
    <citation type="journal article" date="2023" name="Science">
        <title>Genomic signatures of disease resistance in endangered staghorn corals.</title>
        <authorList>
            <person name="Vollmer S.V."/>
            <person name="Selwyn J.D."/>
            <person name="Despard B.A."/>
            <person name="Roesel C.L."/>
        </authorList>
    </citation>
    <scope>NUCLEOTIDE SEQUENCE</scope>
    <source>
        <strain evidence="3">K2</strain>
    </source>
</reference>
<protein>
    <recommendedName>
        <fullName evidence="2">MACPF domain-containing protein</fullName>
    </recommendedName>
</protein>
<feature type="compositionally biased region" description="Basic and acidic residues" evidence="1">
    <location>
        <begin position="414"/>
        <end position="430"/>
    </location>
</feature>
<dbReference type="EMBL" id="JARQWQ010000128">
    <property type="protein sequence ID" value="KAK2549274.1"/>
    <property type="molecule type" value="Genomic_DNA"/>
</dbReference>
<dbReference type="Proteomes" id="UP001249851">
    <property type="component" value="Unassembled WGS sequence"/>
</dbReference>
<organism evidence="3 4">
    <name type="scientific">Acropora cervicornis</name>
    <name type="common">Staghorn coral</name>
    <dbReference type="NCBI Taxonomy" id="6130"/>
    <lineage>
        <taxon>Eukaryota</taxon>
        <taxon>Metazoa</taxon>
        <taxon>Cnidaria</taxon>
        <taxon>Anthozoa</taxon>
        <taxon>Hexacorallia</taxon>
        <taxon>Scleractinia</taxon>
        <taxon>Astrocoeniina</taxon>
        <taxon>Acroporidae</taxon>
        <taxon>Acropora</taxon>
    </lineage>
</organism>
<name>A0AAD9UTC6_ACRCE</name>
<feature type="region of interest" description="Disordered" evidence="1">
    <location>
        <begin position="410"/>
        <end position="431"/>
    </location>
</feature>
<proteinExistence type="predicted"/>
<sequence>MTLDSRPIALPVKTLSFFQKQVPAIMSQRGQFIDFGAAWVVDADFLTLNDDFNYFPQGKKGEKTPLLDPNMYVAPRPARKGQNYVVARESSIRDKPLVSIAREVRLFRVLDSYQKGKAMLVYSFFSPSEKNAFTICKMIKDVGLPTLMAYSYARKDVSKVSGDLRRCGARLVHLPENVMMKNIYDPTMAGIPMPNIDYLVRGYNILYGNPISDPATGTDPGIRIIPTFMANYDSGMTTSDGKWAVPDGLFFLITVSCLIEFDSEESRSSLSYMNSLTNEVGADTKFFGAYFKANTKVSSKNEELHEGSYSYVKAQAVCSYYKGEIYLEMPPALTPQILATMKICNENPTDDNFNNLVENFGTHFIGMGVMGSKFGTESKISTDKYEALQEKGVDVSTAAGYEGMFSAGYTQETDSQKKQREEFENSRESKISYTYGSQMPADESSTTWASQTSQTPMPIHLELTSIAELFTDNFKTDFEREGIDYKKLHPLVVGYLTTTGR</sequence>
<dbReference type="Pfam" id="PF01823">
    <property type="entry name" value="MACPF"/>
    <property type="match status" value="1"/>
</dbReference>